<dbReference type="PANTHER" id="PTHR43331">
    <property type="entry name" value="HOMOSERINE DEHYDROGENASE"/>
    <property type="match status" value="1"/>
</dbReference>
<dbReference type="InterPro" id="IPR001342">
    <property type="entry name" value="HDH_cat"/>
</dbReference>
<keyword evidence="7 10" id="KW-0791">Threonine biosynthesis</keyword>
<feature type="domain" description="Homoserine dehydrogenase catalytic" evidence="12">
    <location>
        <begin position="152"/>
        <end position="330"/>
    </location>
</feature>
<sequence length="416" mass="46083">MGGSHQEFIRRKGSDTMSSLNIALLGFGTVGKGVYHSIDSHQKRLQEIFQKEVKIVAILVKNLQKHNIPRKDIILTDNFEEILSIQDLDIVVDAIVGTEPGFTYLQKSLKRGCSVVTANKEMFSKHGKELLNLAGQNNVSIGYEATVAGGIPIIQTIRQLLQVNRIEKVEGILNGTSNFILTSMRKNKGTFEQNLIQAQKNGYAEADPTNDIEGFDAYYKGVILSELVYGEKPETTQADCRGISEITSEMIEEADRLDLKFKHIVTISKSDQQINCTVELALVTTEHPFYQVEGVQNAVSINTDLVGNVTLNGPGAGMFPTASAILEDIIQLDRKVAVSPCTRIVEPDYNTKTKWVLFYQGKSINLPSDTSLFHSPTSKIVIVETDDVSGIKELNPSINFFRLKGDYILSKEKVIV</sequence>
<dbReference type="EC" id="1.1.1.3" evidence="4 10"/>
<dbReference type="InterPro" id="IPR005106">
    <property type="entry name" value="Asp/hSer_DH_NAD-bd"/>
</dbReference>
<evidence type="ECO:0000256" key="6">
    <source>
        <dbReference type="ARBA" id="ARBA00022605"/>
    </source>
</evidence>
<dbReference type="NCBIfam" id="NF004976">
    <property type="entry name" value="PRK06349.1"/>
    <property type="match status" value="1"/>
</dbReference>
<evidence type="ECO:0000256" key="8">
    <source>
        <dbReference type="ARBA" id="ARBA00023002"/>
    </source>
</evidence>
<evidence type="ECO:0000256" key="3">
    <source>
        <dbReference type="ARBA" id="ARBA00006753"/>
    </source>
</evidence>
<evidence type="ECO:0000256" key="1">
    <source>
        <dbReference type="ARBA" id="ARBA00005056"/>
    </source>
</evidence>
<keyword evidence="9 10" id="KW-0486">Methionine biosynthesis</keyword>
<comment type="pathway">
    <text evidence="2 10">Amino-acid biosynthesis; L-methionine biosynthesis via de novo pathway; L-homoserine from L-aspartate: step 3/3.</text>
</comment>
<evidence type="ECO:0000259" key="12">
    <source>
        <dbReference type="Pfam" id="PF00742"/>
    </source>
</evidence>
<evidence type="ECO:0000256" key="7">
    <source>
        <dbReference type="ARBA" id="ARBA00022697"/>
    </source>
</evidence>
<dbReference type="SUPFAM" id="SSF51735">
    <property type="entry name" value="NAD(P)-binding Rossmann-fold domains"/>
    <property type="match status" value="1"/>
</dbReference>
<comment type="caution">
    <text evidence="14">The sequence shown here is derived from an EMBL/GenBank/DDBJ whole genome shotgun (WGS) entry which is preliminary data.</text>
</comment>
<name>A0ABM8YL38_9BACI</name>
<dbReference type="GO" id="GO:0004412">
    <property type="term" value="F:homoserine dehydrogenase activity"/>
    <property type="evidence" value="ECO:0007669"/>
    <property type="project" value="UniProtKB-EC"/>
</dbReference>
<proteinExistence type="inferred from homology"/>
<dbReference type="PROSITE" id="PS01042">
    <property type="entry name" value="HOMOSER_DHGENASE"/>
    <property type="match status" value="1"/>
</dbReference>
<keyword evidence="15" id="KW-1185">Reference proteome</keyword>
<dbReference type="Proteomes" id="UP000789833">
    <property type="component" value="Unassembled WGS sequence"/>
</dbReference>
<keyword evidence="6 10" id="KW-0028">Amino-acid biosynthesis</keyword>
<protein>
    <recommendedName>
        <fullName evidence="5 10">Homoserine dehydrogenase</fullName>
        <ecNumber evidence="4 10">1.1.1.3</ecNumber>
    </recommendedName>
</protein>
<dbReference type="Gene3D" id="3.40.50.720">
    <property type="entry name" value="NAD(P)-binding Rossmann-like Domain"/>
    <property type="match status" value="1"/>
</dbReference>
<dbReference type="Pfam" id="PF03447">
    <property type="entry name" value="NAD_binding_3"/>
    <property type="match status" value="1"/>
</dbReference>
<evidence type="ECO:0000256" key="2">
    <source>
        <dbReference type="ARBA" id="ARBA00005062"/>
    </source>
</evidence>
<comment type="catalytic activity">
    <reaction evidence="10">
        <text>L-homoserine + NADP(+) = L-aspartate 4-semialdehyde + NADPH + H(+)</text>
        <dbReference type="Rhea" id="RHEA:15761"/>
        <dbReference type="ChEBI" id="CHEBI:15378"/>
        <dbReference type="ChEBI" id="CHEBI:57476"/>
        <dbReference type="ChEBI" id="CHEBI:57783"/>
        <dbReference type="ChEBI" id="CHEBI:58349"/>
        <dbReference type="ChEBI" id="CHEBI:537519"/>
        <dbReference type="EC" id="1.1.1.3"/>
    </reaction>
</comment>
<evidence type="ECO:0000256" key="9">
    <source>
        <dbReference type="ARBA" id="ARBA00023167"/>
    </source>
</evidence>
<comment type="similarity">
    <text evidence="3 11">Belongs to the homoserine dehydrogenase family.</text>
</comment>
<evidence type="ECO:0000259" key="13">
    <source>
        <dbReference type="Pfam" id="PF03447"/>
    </source>
</evidence>
<evidence type="ECO:0000256" key="10">
    <source>
        <dbReference type="RuleBase" id="RU000579"/>
    </source>
</evidence>
<dbReference type="InterPro" id="IPR019811">
    <property type="entry name" value="HDH_CS"/>
</dbReference>
<dbReference type="PANTHER" id="PTHR43331:SF1">
    <property type="entry name" value="HOMOSERINE DEHYDROGENASE"/>
    <property type="match status" value="1"/>
</dbReference>
<keyword evidence="10" id="KW-0521">NADP</keyword>
<dbReference type="SUPFAM" id="SSF55347">
    <property type="entry name" value="Glyceraldehyde-3-phosphate dehydrogenase-like, C-terminal domain"/>
    <property type="match status" value="1"/>
</dbReference>
<dbReference type="EMBL" id="CAKJTJ010000005">
    <property type="protein sequence ID" value="CAG9620572.1"/>
    <property type="molecule type" value="Genomic_DNA"/>
</dbReference>
<dbReference type="InterPro" id="IPR036291">
    <property type="entry name" value="NAD(P)-bd_dom_sf"/>
</dbReference>
<gene>
    <name evidence="14" type="primary">hom_1</name>
    <name evidence="14" type="ORF">BACCIP111883_01341</name>
</gene>
<dbReference type="Pfam" id="PF00742">
    <property type="entry name" value="Homoserine_dh"/>
    <property type="match status" value="1"/>
</dbReference>
<organism evidence="14 15">
    <name type="scientific">Sutcliffiella rhizosphaerae</name>
    <dbReference type="NCBI Taxonomy" id="2880967"/>
    <lineage>
        <taxon>Bacteria</taxon>
        <taxon>Bacillati</taxon>
        <taxon>Bacillota</taxon>
        <taxon>Bacilli</taxon>
        <taxon>Bacillales</taxon>
        <taxon>Bacillaceae</taxon>
        <taxon>Sutcliffiella</taxon>
    </lineage>
</organism>
<reference evidence="14 15" key="1">
    <citation type="submission" date="2021-10" db="EMBL/GenBank/DDBJ databases">
        <authorList>
            <person name="Criscuolo A."/>
        </authorList>
    </citation>
    <scope>NUCLEOTIDE SEQUENCE [LARGE SCALE GENOMIC DNA]</scope>
    <source>
        <strain evidence="15">CIP 111883</strain>
    </source>
</reference>
<dbReference type="Gene3D" id="3.30.360.10">
    <property type="entry name" value="Dihydrodipicolinate Reductase, domain 2"/>
    <property type="match status" value="1"/>
</dbReference>
<evidence type="ECO:0000313" key="14">
    <source>
        <dbReference type="EMBL" id="CAG9620572.1"/>
    </source>
</evidence>
<accession>A0ABM8YL38</accession>
<evidence type="ECO:0000256" key="5">
    <source>
        <dbReference type="ARBA" id="ARBA00013376"/>
    </source>
</evidence>
<evidence type="ECO:0000313" key="15">
    <source>
        <dbReference type="Proteomes" id="UP000789833"/>
    </source>
</evidence>
<feature type="domain" description="Aspartate/homoserine dehydrogenase NAD-binding" evidence="13">
    <location>
        <begin position="26"/>
        <end position="144"/>
    </location>
</feature>
<evidence type="ECO:0000256" key="11">
    <source>
        <dbReference type="RuleBase" id="RU004171"/>
    </source>
</evidence>
<keyword evidence="8 10" id="KW-0560">Oxidoreductase</keyword>
<comment type="pathway">
    <text evidence="1 10">Amino-acid biosynthesis; L-threonine biosynthesis; L-threonine from L-aspartate: step 3/5.</text>
</comment>
<evidence type="ECO:0000256" key="4">
    <source>
        <dbReference type="ARBA" id="ARBA00013213"/>
    </source>
</evidence>